<dbReference type="GO" id="GO:0005576">
    <property type="term" value="C:extracellular region"/>
    <property type="evidence" value="ECO:0007669"/>
    <property type="project" value="TreeGrafter"/>
</dbReference>
<evidence type="ECO:0000313" key="9">
    <source>
        <dbReference type="WBParaSite" id="PSAMB.scaffold2size251193.g728.t1"/>
    </source>
</evidence>
<sequence>MGRLLVLAIFTVFAVAAADYSGSYEEDYFLDETQPYDTLSVCIDSSGKFYTQESTACDNKVAVGKFKNAINQTGWSFLEIETFDGFAPEIQAYAAGVAEGKLSKVVIYNHIRNTVDGYCDGFDAYCKRLYDYLTKNMQYIRSQLIARPNDIYWQHVNFTLTQMTGILHGYEGKALSPEVSFDITPILMIQLGGELIDLEKALNKVKEEVRRKQPENGKCSGLVKVSEGNKDLFLAQVAMSGFHTMTRVVKLYKFGYDKSKVPGHTASFSGYPAALASSDDFVLLSSGLGSIETTIAIFNKSLYSPELVNPVGQIHCWIRGIVANQLANSAKQWTQIFTRYNSGTYNNQWTVVDYKKFTPGQPLPKKDLMWVLEQVPGTIVARDLTWYLQKNSYWASYNIPFFKKIERLSAFDTESQRIGNWVKFGASPRAKMFKRDHHMVQDMDSLTKLMRYNDYQNDPLSRCNCTPPYTAEAAISARGDLNPVNGTYEIPGMGHRNHGGLDMKGTNYEQMKQLRFRAWGGPTYDPLPPFNWKTTDFPVKHFGMPDEWKFDAVDVEWETPVEVDLE</sequence>
<keyword evidence="4 7" id="KW-0442">Lipid degradation</keyword>
<dbReference type="WBParaSite" id="PSAMB.scaffold2size251193.g728.t1">
    <property type="protein sequence ID" value="PSAMB.scaffold2size251193.g728.t1"/>
    <property type="gene ID" value="PSAMB.scaffold2size251193.g728"/>
</dbReference>
<dbReference type="PANTHER" id="PTHR12370:SF8">
    <property type="entry name" value="PHOSPHOLIPASE B-LIKE 3-RELATED"/>
    <property type="match status" value="1"/>
</dbReference>
<feature type="chain" id="PRO_5038161193" description="Phospholipase B-like" evidence="7">
    <location>
        <begin position="19"/>
        <end position="566"/>
    </location>
</feature>
<dbReference type="Proteomes" id="UP000887566">
    <property type="component" value="Unplaced"/>
</dbReference>
<dbReference type="InterPro" id="IPR007000">
    <property type="entry name" value="PLipase_B-like"/>
</dbReference>
<keyword evidence="3 7" id="KW-0378">Hydrolase</keyword>
<comment type="function">
    <text evidence="7">Putative phospholipase.</text>
</comment>
<dbReference type="Pfam" id="PF04916">
    <property type="entry name" value="Phospholip_B"/>
    <property type="match status" value="1"/>
</dbReference>
<protein>
    <recommendedName>
        <fullName evidence="7">Phospholipase B-like</fullName>
        <ecNumber evidence="7">3.1.1.-</ecNumber>
    </recommendedName>
</protein>
<evidence type="ECO:0000256" key="5">
    <source>
        <dbReference type="ARBA" id="ARBA00023098"/>
    </source>
</evidence>
<evidence type="ECO:0000256" key="2">
    <source>
        <dbReference type="ARBA" id="ARBA00022729"/>
    </source>
</evidence>
<dbReference type="GO" id="GO:0004620">
    <property type="term" value="F:phospholipase activity"/>
    <property type="evidence" value="ECO:0007669"/>
    <property type="project" value="InterPro"/>
</dbReference>
<keyword evidence="6" id="KW-0325">Glycoprotein</keyword>
<feature type="signal peptide" evidence="7">
    <location>
        <begin position="1"/>
        <end position="18"/>
    </location>
</feature>
<evidence type="ECO:0000256" key="6">
    <source>
        <dbReference type="ARBA" id="ARBA00023180"/>
    </source>
</evidence>
<accession>A0A914W2K3</accession>
<dbReference type="EC" id="3.1.1.-" evidence="7"/>
<dbReference type="Gene3D" id="3.60.60.30">
    <property type="match status" value="1"/>
</dbReference>
<dbReference type="AlphaFoldDB" id="A0A914W2K3"/>
<dbReference type="GO" id="GO:0009395">
    <property type="term" value="P:phospholipid catabolic process"/>
    <property type="evidence" value="ECO:0007669"/>
    <property type="project" value="TreeGrafter"/>
</dbReference>
<reference evidence="9" key="1">
    <citation type="submission" date="2022-11" db="UniProtKB">
        <authorList>
            <consortium name="WormBaseParasite"/>
        </authorList>
    </citation>
    <scope>IDENTIFICATION</scope>
</reference>
<evidence type="ECO:0000256" key="7">
    <source>
        <dbReference type="RuleBase" id="RU364138"/>
    </source>
</evidence>
<evidence type="ECO:0000256" key="3">
    <source>
        <dbReference type="ARBA" id="ARBA00022801"/>
    </source>
</evidence>
<organism evidence="8 9">
    <name type="scientific">Plectus sambesii</name>
    <dbReference type="NCBI Taxonomy" id="2011161"/>
    <lineage>
        <taxon>Eukaryota</taxon>
        <taxon>Metazoa</taxon>
        <taxon>Ecdysozoa</taxon>
        <taxon>Nematoda</taxon>
        <taxon>Chromadorea</taxon>
        <taxon>Plectida</taxon>
        <taxon>Plectina</taxon>
        <taxon>Plectoidea</taxon>
        <taxon>Plectidae</taxon>
        <taxon>Plectus</taxon>
    </lineage>
</organism>
<keyword evidence="5 7" id="KW-0443">Lipid metabolism</keyword>
<keyword evidence="8" id="KW-1185">Reference proteome</keyword>
<dbReference type="PANTHER" id="PTHR12370">
    <property type="entry name" value="PHOSPHOLIPASE B-RELATED"/>
    <property type="match status" value="1"/>
</dbReference>
<proteinExistence type="inferred from homology"/>
<evidence type="ECO:0000256" key="4">
    <source>
        <dbReference type="ARBA" id="ARBA00022963"/>
    </source>
</evidence>
<name>A0A914W2K3_9BILA</name>
<keyword evidence="2 7" id="KW-0732">Signal</keyword>
<evidence type="ECO:0000256" key="1">
    <source>
        <dbReference type="ARBA" id="ARBA00007835"/>
    </source>
</evidence>
<evidence type="ECO:0000313" key="8">
    <source>
        <dbReference type="Proteomes" id="UP000887566"/>
    </source>
</evidence>
<comment type="similarity">
    <text evidence="1 7">Belongs to the phospholipase B-like family.</text>
</comment>